<name>A0A0F5Q274_9HYPH</name>
<gene>
    <name evidence="4" type="ORF">WH87_17720</name>
</gene>
<evidence type="ECO:0008006" key="6">
    <source>
        <dbReference type="Google" id="ProtNLM"/>
    </source>
</evidence>
<protein>
    <recommendedName>
        <fullName evidence="6">ABC transporter substrate-binding protein</fullName>
    </recommendedName>
</protein>
<evidence type="ECO:0000256" key="2">
    <source>
        <dbReference type="ARBA" id="ARBA00022764"/>
    </source>
</evidence>
<dbReference type="AlphaFoldDB" id="A0A0F5Q274"/>
<comment type="caution">
    <text evidence="4">The sequence shown here is derived from an EMBL/GenBank/DDBJ whole genome shotgun (WGS) entry which is preliminary data.</text>
</comment>
<keyword evidence="1 3" id="KW-0732">Signal</keyword>
<accession>A0A0F5Q274</accession>
<dbReference type="SUPFAM" id="SSF53850">
    <property type="entry name" value="Periplasmic binding protein-like II"/>
    <property type="match status" value="1"/>
</dbReference>
<evidence type="ECO:0000313" key="4">
    <source>
        <dbReference type="EMBL" id="KKC35013.1"/>
    </source>
</evidence>
<organism evidence="4 5">
    <name type="scientific">Devosia epidermidihirudinis</name>
    <dbReference type="NCBI Taxonomy" id="1293439"/>
    <lineage>
        <taxon>Bacteria</taxon>
        <taxon>Pseudomonadati</taxon>
        <taxon>Pseudomonadota</taxon>
        <taxon>Alphaproteobacteria</taxon>
        <taxon>Hyphomicrobiales</taxon>
        <taxon>Devosiaceae</taxon>
        <taxon>Devosia</taxon>
    </lineage>
</organism>
<dbReference type="GO" id="GO:0030288">
    <property type="term" value="C:outer membrane-bounded periplasmic space"/>
    <property type="evidence" value="ECO:0007669"/>
    <property type="project" value="TreeGrafter"/>
</dbReference>
<evidence type="ECO:0000256" key="3">
    <source>
        <dbReference type="SAM" id="SignalP"/>
    </source>
</evidence>
<dbReference type="EMBL" id="LANJ01000047">
    <property type="protein sequence ID" value="KKC35013.1"/>
    <property type="molecule type" value="Genomic_DNA"/>
</dbReference>
<keyword evidence="2" id="KW-0574">Periplasm</keyword>
<dbReference type="Proteomes" id="UP000033411">
    <property type="component" value="Unassembled WGS sequence"/>
</dbReference>
<proteinExistence type="predicted"/>
<dbReference type="Pfam" id="PF13416">
    <property type="entry name" value="SBP_bac_8"/>
    <property type="match status" value="1"/>
</dbReference>
<feature type="signal peptide" evidence="3">
    <location>
        <begin position="1"/>
        <end position="23"/>
    </location>
</feature>
<dbReference type="PATRIC" id="fig|1293439.3.peg.3614"/>
<dbReference type="Gene3D" id="3.40.190.10">
    <property type="entry name" value="Periplasmic binding protein-like II"/>
    <property type="match status" value="2"/>
</dbReference>
<dbReference type="GO" id="GO:0030976">
    <property type="term" value="F:thiamine pyrophosphate binding"/>
    <property type="evidence" value="ECO:0007669"/>
    <property type="project" value="TreeGrafter"/>
</dbReference>
<evidence type="ECO:0000313" key="5">
    <source>
        <dbReference type="Proteomes" id="UP000033411"/>
    </source>
</evidence>
<sequence length="343" mass="36800">MKRIACYAALTAVSLIPCLPAFAQDYSGRTLVVGTWGGDIERLLKEHVAGPLEAKTGAKVEFLLGGSGDRLSKMVAERNNPTMDVTFQNIYEAPSALKEGLVVAPDAALVPAAANVWAGMNDGCYAMSLVGLGIAYSKAVFPEAPEWADLWNPDLKGKMAYAPYPSSEGDGMLAVAARIAGVDESNPDVAFAKLAELGAPMLTYSSLDEVLTLMDAGEIAAAPMISGYVISNLENYEGIGFVFPKNPGPVLVRDMVCQVANSPEPELAQMFIDLALGVETQTAYAQQLNFGPTNSKVVLSDEEAARVINTPEEVDSLLQLDWDYVIAQRSDWTDRWNKEILGQ</sequence>
<reference evidence="4 5" key="1">
    <citation type="submission" date="2015-03" db="EMBL/GenBank/DDBJ databases">
        <authorList>
            <person name="Lepp D."/>
            <person name="Hassan Y.I."/>
            <person name="Li X.-Z."/>
            <person name="Zhou T."/>
        </authorList>
    </citation>
    <scope>NUCLEOTIDE SEQUENCE [LARGE SCALE GENOMIC DNA]</scope>
    <source>
        <strain evidence="4 5">E84</strain>
    </source>
</reference>
<feature type="chain" id="PRO_5002494557" description="ABC transporter substrate-binding protein" evidence="3">
    <location>
        <begin position="24"/>
        <end position="343"/>
    </location>
</feature>
<evidence type="ECO:0000256" key="1">
    <source>
        <dbReference type="ARBA" id="ARBA00022729"/>
    </source>
</evidence>
<dbReference type="PANTHER" id="PTHR30006">
    <property type="entry name" value="THIAMINE-BINDING PERIPLASMIC PROTEIN-RELATED"/>
    <property type="match status" value="1"/>
</dbReference>
<dbReference type="PANTHER" id="PTHR30006:SF2">
    <property type="entry name" value="ABC TRANSPORTER SUBSTRATE-BINDING PROTEIN"/>
    <property type="match status" value="1"/>
</dbReference>
<dbReference type="RefSeq" id="WP_046139678.1">
    <property type="nucleotide sequence ID" value="NZ_LANJ01000047.1"/>
</dbReference>
<keyword evidence="5" id="KW-1185">Reference proteome</keyword>
<dbReference type="GO" id="GO:0015888">
    <property type="term" value="P:thiamine transport"/>
    <property type="evidence" value="ECO:0007669"/>
    <property type="project" value="TreeGrafter"/>
</dbReference>
<dbReference type="InterPro" id="IPR006059">
    <property type="entry name" value="SBP"/>
</dbReference>
<dbReference type="STRING" id="1293439.WH87_17720"/>
<dbReference type="GO" id="GO:0030975">
    <property type="term" value="F:thiamine binding"/>
    <property type="evidence" value="ECO:0007669"/>
    <property type="project" value="TreeGrafter"/>
</dbReference>